<evidence type="ECO:0000313" key="3">
    <source>
        <dbReference type="Proteomes" id="UP001152795"/>
    </source>
</evidence>
<name>A0A6S7K4F7_PARCT</name>
<proteinExistence type="predicted"/>
<accession>A0A6S7K4F7</accession>
<evidence type="ECO:0000256" key="1">
    <source>
        <dbReference type="SAM" id="MobiDB-lite"/>
    </source>
</evidence>
<dbReference type="Proteomes" id="UP001152795">
    <property type="component" value="Unassembled WGS sequence"/>
</dbReference>
<reference evidence="2" key="1">
    <citation type="submission" date="2020-04" db="EMBL/GenBank/DDBJ databases">
        <authorList>
            <person name="Alioto T."/>
            <person name="Alioto T."/>
            <person name="Gomez Garrido J."/>
        </authorList>
    </citation>
    <scope>NUCLEOTIDE SEQUENCE</scope>
    <source>
        <strain evidence="2">A484AB</strain>
    </source>
</reference>
<feature type="region of interest" description="Disordered" evidence="1">
    <location>
        <begin position="181"/>
        <end position="213"/>
    </location>
</feature>
<keyword evidence="3" id="KW-1185">Reference proteome</keyword>
<organism evidence="2 3">
    <name type="scientific">Paramuricea clavata</name>
    <name type="common">Red gorgonian</name>
    <name type="synonym">Violescent sea-whip</name>
    <dbReference type="NCBI Taxonomy" id="317549"/>
    <lineage>
        <taxon>Eukaryota</taxon>
        <taxon>Metazoa</taxon>
        <taxon>Cnidaria</taxon>
        <taxon>Anthozoa</taxon>
        <taxon>Octocorallia</taxon>
        <taxon>Malacalcyonacea</taxon>
        <taxon>Plexauridae</taxon>
        <taxon>Paramuricea</taxon>
    </lineage>
</organism>
<evidence type="ECO:0000313" key="2">
    <source>
        <dbReference type="EMBL" id="CAB4038301.1"/>
    </source>
</evidence>
<feature type="region of interest" description="Disordered" evidence="1">
    <location>
        <begin position="1"/>
        <end position="70"/>
    </location>
</feature>
<dbReference type="AlphaFoldDB" id="A0A6S7K4F7"/>
<sequence length="213" mass="23147">MKTMKLLGQTKLPGAQKTRGRKKKVVPPKEPECVHISSDEDEALETTDNAEVNDSDDLDVPLRKNDNAQDIMCKPMQDSASEEIGSTEEKPGVISSTDESRLSLDDFKTKEKESLPDCTNGILSKVNGEKQKKVGQKVSTYREEEPCIFVMVNHIFVGELRCLPREPVEVGLMVQLIHGGDDGGGDTNDDGGGEDDGDGGGDDDNGFDGSGWY</sequence>
<dbReference type="EMBL" id="CACRXK020024046">
    <property type="protein sequence ID" value="CAB4038301.1"/>
    <property type="molecule type" value="Genomic_DNA"/>
</dbReference>
<gene>
    <name evidence="2" type="ORF">PACLA_8A035748</name>
</gene>
<protein>
    <submittedName>
        <fullName evidence="2">Uncharacterized protein</fullName>
    </submittedName>
</protein>
<feature type="compositionally biased region" description="Acidic residues" evidence="1">
    <location>
        <begin position="183"/>
        <end position="206"/>
    </location>
</feature>
<comment type="caution">
    <text evidence="2">The sequence shown here is derived from an EMBL/GenBank/DDBJ whole genome shotgun (WGS) entry which is preliminary data.</text>
</comment>